<feature type="region of interest" description="Disordered" evidence="1">
    <location>
        <begin position="421"/>
        <end position="471"/>
    </location>
</feature>
<feature type="compositionally biased region" description="Low complexity" evidence="1">
    <location>
        <begin position="261"/>
        <end position="313"/>
    </location>
</feature>
<feature type="region of interest" description="Disordered" evidence="1">
    <location>
        <begin position="550"/>
        <end position="581"/>
    </location>
</feature>
<evidence type="ECO:0000256" key="1">
    <source>
        <dbReference type="SAM" id="MobiDB-lite"/>
    </source>
</evidence>
<feature type="region of interest" description="Disordered" evidence="1">
    <location>
        <begin position="22"/>
        <end position="147"/>
    </location>
</feature>
<evidence type="ECO:0000313" key="3">
    <source>
        <dbReference type="Proteomes" id="UP000591131"/>
    </source>
</evidence>
<organism evidence="2 3">
    <name type="scientific">Perkinsus chesapeaki</name>
    <name type="common">Clam parasite</name>
    <name type="synonym">Perkinsus andrewsi</name>
    <dbReference type="NCBI Taxonomy" id="330153"/>
    <lineage>
        <taxon>Eukaryota</taxon>
        <taxon>Sar</taxon>
        <taxon>Alveolata</taxon>
        <taxon>Perkinsozoa</taxon>
        <taxon>Perkinsea</taxon>
        <taxon>Perkinsida</taxon>
        <taxon>Perkinsidae</taxon>
        <taxon>Perkinsus</taxon>
    </lineage>
</organism>
<reference evidence="2 3" key="1">
    <citation type="submission" date="2020-04" db="EMBL/GenBank/DDBJ databases">
        <title>Perkinsus chesapeaki whole genome sequence.</title>
        <authorList>
            <person name="Bogema D.R."/>
        </authorList>
    </citation>
    <scope>NUCLEOTIDE SEQUENCE [LARGE SCALE GENOMIC DNA]</scope>
    <source>
        <strain evidence="2">ATCC PRA-425</strain>
    </source>
</reference>
<comment type="caution">
    <text evidence="2">The sequence shown here is derived from an EMBL/GenBank/DDBJ whole genome shotgun (WGS) entry which is preliminary data.</text>
</comment>
<evidence type="ECO:0000313" key="2">
    <source>
        <dbReference type="EMBL" id="KAF4660842.1"/>
    </source>
</evidence>
<name>A0A7J6LNG8_PERCH</name>
<gene>
    <name evidence="2" type="ORF">FOL47_006936</name>
</gene>
<dbReference type="Proteomes" id="UP000591131">
    <property type="component" value="Unassembled WGS sequence"/>
</dbReference>
<dbReference type="AlphaFoldDB" id="A0A7J6LNG8"/>
<protein>
    <submittedName>
        <fullName evidence="2">Uncharacterized protein</fullName>
    </submittedName>
</protein>
<feature type="compositionally biased region" description="Low complexity" evidence="1">
    <location>
        <begin position="241"/>
        <end position="253"/>
    </location>
</feature>
<feature type="compositionally biased region" description="Polar residues" evidence="1">
    <location>
        <begin position="570"/>
        <end position="580"/>
    </location>
</feature>
<feature type="compositionally biased region" description="Pro residues" evidence="1">
    <location>
        <begin position="555"/>
        <end position="566"/>
    </location>
</feature>
<accession>A0A7J6LNG8</accession>
<sequence length="745" mass="78339">MIDMLNSFFFAVCFRSSLHGEAAPDEVSPLSKVNQEGCSGGNKKVPNSGAGNKDQSSAARVAQARAAAARTSRSKVRQQRGVSVGQGAQNELAGTVGRTRTLSPQEEANEGGKGTRRWSDMTSDEDSEPATSKLRKFDPPRRSFSSIVSGGLVKKGSEGAVSKAAAVVKGGSPVGRAMNGGSKTKGRQAKSCRTSKSGEVPSAPVSPRESLNASLPTIGMVKACPCEQQAKISRGGKGSEPSPTASPAARPSSVGGGAAAGCGSSPKGNRGKASGVAATAAAQGGSALPSKKTTAVAKGSSATTTTTSTSVGVRKGGEGRTSPRGRMRGEKLVRNEMETVPEEGEVDYGAESMETAHWATMPPAGQFHPLPGFYPPGAVPPMMMFPAPAGYPAPPGPYTGIHMMPPPQGGFGPLMGSLPPFEHVNNGPEASEEKCGGKTTKKKGSGSKGGGGSQAKQTKSPRVNQAGCAAANPTGGQQYQLPMYGHIRHHPTATIVYTTSPIPQDTTSIILVPMSNPHQQGAGRPAGIPIMPLAYPPPMPAQFDTSYFDGGDYSPPSPPITHPPSGPQSLRSVRTHSVASEASFDGTRPVTVCVDRNAFKSWFDTDVPEFQQLRVKRYRTIDSFVHWMMKYCKRKSIYHGLYILVRVTDAEKLLEVLTRLIPTWHSVVMGIYVYEQSRGKVGKPLQRRVAQHLPIRHDPRVTIVDTLAETCRLAIASGAGVDAALNISPSPLKAKEDEMKKEIIS</sequence>
<feature type="region of interest" description="Disordered" evidence="1">
    <location>
        <begin position="171"/>
        <end position="211"/>
    </location>
</feature>
<dbReference type="EMBL" id="JAAPAO010000399">
    <property type="protein sequence ID" value="KAF4660842.1"/>
    <property type="molecule type" value="Genomic_DNA"/>
</dbReference>
<proteinExistence type="predicted"/>
<keyword evidence="3" id="KW-1185">Reference proteome</keyword>
<feature type="compositionally biased region" description="Low complexity" evidence="1">
    <location>
        <begin position="56"/>
        <end position="71"/>
    </location>
</feature>
<dbReference type="OrthoDB" id="448717at2759"/>
<feature type="region of interest" description="Disordered" evidence="1">
    <location>
        <begin position="231"/>
        <end position="329"/>
    </location>
</feature>